<dbReference type="NCBIfam" id="TIGR04265">
    <property type="entry name" value="bac_cardiolipin"/>
    <property type="match status" value="1"/>
</dbReference>
<name>A0A0L0WAB6_GOTPU</name>
<dbReference type="Proteomes" id="UP000037267">
    <property type="component" value="Unassembled WGS sequence"/>
</dbReference>
<dbReference type="InterPro" id="IPR001736">
    <property type="entry name" value="PLipase_D/transphosphatidylase"/>
</dbReference>
<dbReference type="STRING" id="1503.CLPU_8c00250"/>
<gene>
    <name evidence="15" type="primary">cls</name>
    <name evidence="15" type="ORF">CLPU_8c00250</name>
</gene>
<feature type="active site" evidence="12">
    <location>
        <position position="424"/>
    </location>
</feature>
<dbReference type="GO" id="GO:0032049">
    <property type="term" value="P:cardiolipin biosynthetic process"/>
    <property type="evidence" value="ECO:0007669"/>
    <property type="project" value="UniProtKB-UniRule"/>
</dbReference>
<keyword evidence="10 12" id="KW-0594">Phospholipid biosynthesis</keyword>
<evidence type="ECO:0000256" key="10">
    <source>
        <dbReference type="ARBA" id="ARBA00023209"/>
    </source>
</evidence>
<dbReference type="PROSITE" id="PS50035">
    <property type="entry name" value="PLD"/>
    <property type="match status" value="2"/>
</dbReference>
<dbReference type="PATRIC" id="fig|1503.3.peg.3163"/>
<keyword evidence="5 12" id="KW-0812">Transmembrane</keyword>
<keyword evidence="7 12" id="KW-1133">Transmembrane helix</keyword>
<evidence type="ECO:0000259" key="14">
    <source>
        <dbReference type="PROSITE" id="PS50035"/>
    </source>
</evidence>
<dbReference type="SMART" id="SM00155">
    <property type="entry name" value="PLDc"/>
    <property type="match status" value="2"/>
</dbReference>
<keyword evidence="11 12" id="KW-1208">Phospholipid metabolism</keyword>
<evidence type="ECO:0000256" key="11">
    <source>
        <dbReference type="ARBA" id="ARBA00023264"/>
    </source>
</evidence>
<dbReference type="HAMAP" id="MF_01916">
    <property type="entry name" value="Cardiolipin_synth_Cls"/>
    <property type="match status" value="1"/>
</dbReference>
<comment type="catalytic activity">
    <reaction evidence="12">
        <text>2 a 1,2-diacyl-sn-glycero-3-phospho-(1'-sn-glycerol) = a cardiolipin + glycerol</text>
        <dbReference type="Rhea" id="RHEA:31451"/>
        <dbReference type="ChEBI" id="CHEBI:17754"/>
        <dbReference type="ChEBI" id="CHEBI:62237"/>
        <dbReference type="ChEBI" id="CHEBI:64716"/>
    </reaction>
</comment>
<comment type="subcellular location">
    <subcellularLocation>
        <location evidence="1 12">Cell membrane</location>
        <topology evidence="1 12">Multi-pass membrane protein</topology>
    </subcellularLocation>
</comment>
<organism evidence="15 16">
    <name type="scientific">Gottschalkia purinilytica</name>
    <name type="common">Clostridium purinilyticum</name>
    <dbReference type="NCBI Taxonomy" id="1503"/>
    <lineage>
        <taxon>Bacteria</taxon>
        <taxon>Bacillati</taxon>
        <taxon>Bacillota</taxon>
        <taxon>Tissierellia</taxon>
        <taxon>Tissierellales</taxon>
        <taxon>Gottschalkiaceae</taxon>
        <taxon>Gottschalkia</taxon>
    </lineage>
</organism>
<dbReference type="InterPro" id="IPR025202">
    <property type="entry name" value="PLD-like_dom"/>
</dbReference>
<evidence type="ECO:0000313" key="15">
    <source>
        <dbReference type="EMBL" id="KNF08260.1"/>
    </source>
</evidence>
<dbReference type="Gene3D" id="3.30.870.10">
    <property type="entry name" value="Endonuclease Chain A"/>
    <property type="match status" value="2"/>
</dbReference>
<keyword evidence="6" id="KW-0677">Repeat</keyword>
<feature type="active site" evidence="12">
    <location>
        <position position="252"/>
    </location>
</feature>
<dbReference type="RefSeq" id="WP_050355362.1">
    <property type="nucleotide sequence ID" value="NZ_LGSS01000008.1"/>
</dbReference>
<dbReference type="InterPro" id="IPR022924">
    <property type="entry name" value="Cardiolipin_synthase"/>
</dbReference>
<reference evidence="16" key="1">
    <citation type="submission" date="2015-07" db="EMBL/GenBank/DDBJ databases">
        <title>Draft genome sequence of the purine-degrading Gottschalkia purinilyticum DSM 1384 (formerly Clostridium purinilyticum).</title>
        <authorList>
            <person name="Poehlein A."/>
            <person name="Schiel-Bengelsdorf B."/>
            <person name="Bengelsdorf F.R."/>
            <person name="Daniel R."/>
            <person name="Duerre P."/>
        </authorList>
    </citation>
    <scope>NUCLEOTIDE SEQUENCE [LARGE SCALE GENOMIC DNA]</scope>
    <source>
        <strain evidence="16">DSM 1384</strain>
    </source>
</reference>
<feature type="active site" evidence="12">
    <location>
        <position position="422"/>
    </location>
</feature>
<evidence type="ECO:0000256" key="8">
    <source>
        <dbReference type="ARBA" id="ARBA00023098"/>
    </source>
</evidence>
<comment type="function">
    <text evidence="12">Catalyzes the reversible phosphatidyl group transfer from one phosphatidylglycerol molecule to another to form cardiolipin (CL) (diphosphatidylglycerol) and glycerol.</text>
</comment>
<dbReference type="PANTHER" id="PTHR21248:SF22">
    <property type="entry name" value="PHOSPHOLIPASE D"/>
    <property type="match status" value="1"/>
</dbReference>
<dbReference type="EC" id="2.7.8.-" evidence="12 13"/>
<proteinExistence type="inferred from homology"/>
<dbReference type="SUPFAM" id="SSF56024">
    <property type="entry name" value="Phospholipase D/nuclease"/>
    <property type="match status" value="2"/>
</dbReference>
<keyword evidence="9 12" id="KW-0472">Membrane</keyword>
<dbReference type="InterPro" id="IPR030874">
    <property type="entry name" value="Cardiolipin_synth_Firmi"/>
</dbReference>
<dbReference type="PANTHER" id="PTHR21248">
    <property type="entry name" value="CARDIOLIPIN SYNTHASE"/>
    <property type="match status" value="1"/>
</dbReference>
<dbReference type="EMBL" id="LGSS01000008">
    <property type="protein sequence ID" value="KNF08260.1"/>
    <property type="molecule type" value="Genomic_DNA"/>
</dbReference>
<evidence type="ECO:0000256" key="1">
    <source>
        <dbReference type="ARBA" id="ARBA00004651"/>
    </source>
</evidence>
<dbReference type="AlphaFoldDB" id="A0A0L0WAB6"/>
<protein>
    <recommendedName>
        <fullName evidence="12 13">Cardiolipin synthase</fullName>
        <shortName evidence="12">CL synthase</shortName>
        <ecNumber evidence="12 13">2.7.8.-</ecNumber>
    </recommendedName>
</protein>
<keyword evidence="2 12" id="KW-1003">Cell membrane</keyword>
<comment type="similarity">
    <text evidence="12">Belongs to the phospholipase D family. Cardiolipin synthase subfamily.</text>
</comment>
<dbReference type="OrthoDB" id="9762009at2"/>
<evidence type="ECO:0000256" key="12">
    <source>
        <dbReference type="HAMAP-Rule" id="MF_01916"/>
    </source>
</evidence>
<dbReference type="GO" id="GO:0008808">
    <property type="term" value="F:cardiolipin synthase activity"/>
    <property type="evidence" value="ECO:0007669"/>
    <property type="project" value="UniProtKB-UniRule"/>
</dbReference>
<dbReference type="Pfam" id="PF13396">
    <property type="entry name" value="PLDc_N"/>
    <property type="match status" value="1"/>
</dbReference>
<feature type="domain" description="PLD phosphodiesterase" evidence="14">
    <location>
        <begin position="417"/>
        <end position="444"/>
    </location>
</feature>
<dbReference type="CDD" id="cd09110">
    <property type="entry name" value="PLDc_CLS_1"/>
    <property type="match status" value="1"/>
</dbReference>
<evidence type="ECO:0000256" key="6">
    <source>
        <dbReference type="ARBA" id="ARBA00022737"/>
    </source>
</evidence>
<keyword evidence="16" id="KW-1185">Reference proteome</keyword>
<dbReference type="CDD" id="cd09112">
    <property type="entry name" value="PLDc_CLS_2"/>
    <property type="match status" value="1"/>
</dbReference>
<evidence type="ECO:0000313" key="16">
    <source>
        <dbReference type="Proteomes" id="UP000037267"/>
    </source>
</evidence>
<feature type="active site" evidence="12">
    <location>
        <position position="245"/>
    </location>
</feature>
<evidence type="ECO:0000256" key="2">
    <source>
        <dbReference type="ARBA" id="ARBA00022475"/>
    </source>
</evidence>
<comment type="caution">
    <text evidence="15">The sequence shown here is derived from an EMBL/GenBank/DDBJ whole genome shotgun (WGS) entry which is preliminary data.</text>
</comment>
<feature type="active site" evidence="12">
    <location>
        <position position="247"/>
    </location>
</feature>
<evidence type="ECO:0000256" key="3">
    <source>
        <dbReference type="ARBA" id="ARBA00022516"/>
    </source>
</evidence>
<dbReference type="InterPro" id="IPR027379">
    <property type="entry name" value="CLS_N"/>
</dbReference>
<feature type="transmembrane region" description="Helical" evidence="12">
    <location>
        <begin position="43"/>
        <end position="61"/>
    </location>
</feature>
<keyword evidence="4 12" id="KW-0808">Transferase</keyword>
<feature type="domain" description="PLD phosphodiesterase" evidence="14">
    <location>
        <begin position="240"/>
        <end position="267"/>
    </location>
</feature>
<feature type="transmembrane region" description="Helical" evidence="12">
    <location>
        <begin position="12"/>
        <end position="31"/>
    </location>
</feature>
<dbReference type="Pfam" id="PF13091">
    <property type="entry name" value="PLDc_2"/>
    <property type="match status" value="2"/>
</dbReference>
<sequence>MMSSIIGQYSFTNVFGGLMILSIITSGLIIFLENRDPSRTLAWLLLIYIQPIIGIIIYLIFGQNIRKNKIRRIDKVYKEYLEISKTKDIGIKIRNEIKNQLKLLKENKSLIDGFYHSEVSRKIMKINLNTSFAPITLKNDLTLFHEGISKFESLIKDIENAKRSINIEYFIIKKGEIGERLKNALIKKAKENVRVRVLYDEGGCWRLVLLHQKYFRDMIKAGIEVKPFLPSRLPFMARKLNYRNHRKIAVIDGNIGYVGGINVGDEYCHKSPRFGFWRDTHMRIYGKASEGLNTIFITDWYIATGEVITEREVDLDINDIKGTIPIQIISSGPDTKWESIKQAFFTAITNAKKCVYIYTPYFVPDEAMLSALKNAILSGVDVKIMFPSISDHRIVHKASYTYFEDILRSGGKIYLYKKGFLHSKTVIVDDDMASVGTTNMDVRSFNINFEVNGFIYDTRTVDELKVQYLKDLQDCVEFTYQDYKDRSILEKIQGSAARLFSPIL</sequence>
<evidence type="ECO:0000256" key="5">
    <source>
        <dbReference type="ARBA" id="ARBA00022692"/>
    </source>
</evidence>
<accession>A0A0L0WAB6</accession>
<keyword evidence="8 12" id="KW-0443">Lipid metabolism</keyword>
<dbReference type="GO" id="GO:0005886">
    <property type="term" value="C:plasma membrane"/>
    <property type="evidence" value="ECO:0007669"/>
    <property type="project" value="UniProtKB-SubCell"/>
</dbReference>
<evidence type="ECO:0000256" key="9">
    <source>
        <dbReference type="ARBA" id="ARBA00023136"/>
    </source>
</evidence>
<keyword evidence="3 12" id="KW-0444">Lipid biosynthesis</keyword>
<evidence type="ECO:0000256" key="13">
    <source>
        <dbReference type="NCBIfam" id="TIGR04265"/>
    </source>
</evidence>
<evidence type="ECO:0000256" key="7">
    <source>
        <dbReference type="ARBA" id="ARBA00022989"/>
    </source>
</evidence>
<evidence type="ECO:0000256" key="4">
    <source>
        <dbReference type="ARBA" id="ARBA00022679"/>
    </source>
</evidence>
<feature type="active site" evidence="12">
    <location>
        <position position="429"/>
    </location>
</feature>